<evidence type="ECO:0000256" key="2">
    <source>
        <dbReference type="SAM" id="Phobius"/>
    </source>
</evidence>
<feature type="transmembrane region" description="Helical" evidence="2">
    <location>
        <begin position="101"/>
        <end position="122"/>
    </location>
</feature>
<keyword evidence="2" id="KW-1133">Transmembrane helix</keyword>
<dbReference type="EMBL" id="JABBJJ010000083">
    <property type="protein sequence ID" value="NMO16957.1"/>
    <property type="molecule type" value="Genomic_DNA"/>
</dbReference>
<feature type="signal peptide" evidence="3">
    <location>
        <begin position="1"/>
        <end position="25"/>
    </location>
</feature>
<organism evidence="4 5">
    <name type="scientific">Pyxidicoccus fallax</name>
    <dbReference type="NCBI Taxonomy" id="394095"/>
    <lineage>
        <taxon>Bacteria</taxon>
        <taxon>Pseudomonadati</taxon>
        <taxon>Myxococcota</taxon>
        <taxon>Myxococcia</taxon>
        <taxon>Myxococcales</taxon>
        <taxon>Cystobacterineae</taxon>
        <taxon>Myxococcaceae</taxon>
        <taxon>Pyxidicoccus</taxon>
    </lineage>
</organism>
<evidence type="ECO:0000313" key="5">
    <source>
        <dbReference type="Proteomes" id="UP000518300"/>
    </source>
</evidence>
<reference evidence="4 5" key="1">
    <citation type="submission" date="2020-04" db="EMBL/GenBank/DDBJ databases">
        <title>Draft genome of Pyxidicoccus fallax type strain.</title>
        <authorList>
            <person name="Whitworth D.E."/>
        </authorList>
    </citation>
    <scope>NUCLEOTIDE SEQUENCE [LARGE SCALE GENOMIC DNA]</scope>
    <source>
        <strain evidence="4 5">DSM 14698</strain>
    </source>
</reference>
<dbReference type="AlphaFoldDB" id="A0A848LE27"/>
<keyword evidence="3" id="KW-0732">Signal</keyword>
<name>A0A848LE27_9BACT</name>
<accession>A0A848LE27</accession>
<keyword evidence="5" id="KW-1185">Reference proteome</keyword>
<feature type="compositionally biased region" description="Basic and acidic residues" evidence="1">
    <location>
        <begin position="54"/>
        <end position="68"/>
    </location>
</feature>
<feature type="compositionally biased region" description="Pro residues" evidence="1">
    <location>
        <begin position="40"/>
        <end position="53"/>
    </location>
</feature>
<protein>
    <submittedName>
        <fullName evidence="4">GlsB/YeaQ/YmgE family stress response membrane protein</fullName>
    </submittedName>
</protein>
<proteinExistence type="predicted"/>
<sequence length="251" mass="24945">MAPVKPSRLLCSFLVALTLAGTARGQEVPEEEPVRTPPSELTPPPLVPATPPDAPDKPSGDGDSREPSDQGAPSTSVDERARPSRAAARAADPVPRVAMEMVGGITGGIAAGTLGLLAGYLISAPTVGCDECAIVSLVGGSAGVLVGIPVGTWAGGHVMGGRGTFLSAVGGSAVGWGGALLGSLVIGASSEDDTLALVLLLLPIAGATAGYELSHADTPRAPPPRAASQVQVLPVAGMTERGPRLGLMGRF</sequence>
<keyword evidence="2" id="KW-0812">Transmembrane</keyword>
<feature type="chain" id="PRO_5032603567" evidence="3">
    <location>
        <begin position="26"/>
        <end position="251"/>
    </location>
</feature>
<gene>
    <name evidence="4" type="ORF">HG543_19135</name>
</gene>
<feature type="region of interest" description="Disordered" evidence="1">
    <location>
        <begin position="21"/>
        <end position="92"/>
    </location>
</feature>
<feature type="transmembrane region" description="Helical" evidence="2">
    <location>
        <begin position="165"/>
        <end position="188"/>
    </location>
</feature>
<dbReference type="Proteomes" id="UP000518300">
    <property type="component" value="Unassembled WGS sequence"/>
</dbReference>
<keyword evidence="2" id="KW-0472">Membrane</keyword>
<comment type="caution">
    <text evidence="4">The sequence shown here is derived from an EMBL/GenBank/DDBJ whole genome shotgun (WGS) entry which is preliminary data.</text>
</comment>
<evidence type="ECO:0000256" key="3">
    <source>
        <dbReference type="SAM" id="SignalP"/>
    </source>
</evidence>
<feature type="transmembrane region" description="Helical" evidence="2">
    <location>
        <begin position="134"/>
        <end position="153"/>
    </location>
</feature>
<evidence type="ECO:0000313" key="4">
    <source>
        <dbReference type="EMBL" id="NMO16957.1"/>
    </source>
</evidence>
<feature type="transmembrane region" description="Helical" evidence="2">
    <location>
        <begin position="195"/>
        <end position="214"/>
    </location>
</feature>
<evidence type="ECO:0000256" key="1">
    <source>
        <dbReference type="SAM" id="MobiDB-lite"/>
    </source>
</evidence>